<dbReference type="AlphaFoldDB" id="A0A060S7J1"/>
<reference evidence="1" key="1">
    <citation type="submission" date="2014-01" db="EMBL/GenBank/DDBJ databases">
        <title>The genome of the white-rot fungus Pycnoporus cinnabarinus: a basidiomycete model with a versatile arsenal for lignocellulosic biomass breakdown.</title>
        <authorList>
            <person name="Levasseur A."/>
            <person name="Lomascolo A."/>
            <person name="Ruiz-Duenas F.J."/>
            <person name="Uzan E."/>
            <person name="Piumi F."/>
            <person name="Kues U."/>
            <person name="Ram A.F.J."/>
            <person name="Murat C."/>
            <person name="Haon M."/>
            <person name="Benoit I."/>
            <person name="Arfi Y."/>
            <person name="Chevret D."/>
            <person name="Drula E."/>
            <person name="Kwon M.J."/>
            <person name="Gouret P."/>
            <person name="Lesage-Meessen L."/>
            <person name="Lombard V."/>
            <person name="Mariette J."/>
            <person name="Noirot C."/>
            <person name="Park J."/>
            <person name="Patyshakuliyeva A."/>
            <person name="Wieneger R.A.B."/>
            <person name="Wosten H.A.B."/>
            <person name="Martin F."/>
            <person name="Coutinho P.M."/>
            <person name="de Vries R."/>
            <person name="Martinez A.T."/>
            <person name="Klopp C."/>
            <person name="Pontarotti P."/>
            <person name="Henrissat B."/>
            <person name="Record E."/>
        </authorList>
    </citation>
    <scope>NUCLEOTIDE SEQUENCE [LARGE SCALE GENOMIC DNA]</scope>
    <source>
        <strain evidence="1">BRFM137</strain>
    </source>
</reference>
<comment type="caution">
    <text evidence="1">The sequence shown here is derived from an EMBL/GenBank/DDBJ whole genome shotgun (WGS) entry which is preliminary data.</text>
</comment>
<dbReference type="STRING" id="5643.A0A060S7J1"/>
<protein>
    <submittedName>
        <fullName evidence="1">Uncharacterized protein</fullName>
    </submittedName>
</protein>
<evidence type="ECO:0000313" key="1">
    <source>
        <dbReference type="EMBL" id="CDO70300.1"/>
    </source>
</evidence>
<dbReference type="EMBL" id="CCBP010000074">
    <property type="protein sequence ID" value="CDO70300.1"/>
    <property type="molecule type" value="Genomic_DNA"/>
</dbReference>
<dbReference type="Proteomes" id="UP000029665">
    <property type="component" value="Unassembled WGS sequence"/>
</dbReference>
<accession>A0A060S7J1</accession>
<organism evidence="1 2">
    <name type="scientific">Pycnoporus cinnabarinus</name>
    <name type="common">Cinnabar-red polypore</name>
    <name type="synonym">Trametes cinnabarina</name>
    <dbReference type="NCBI Taxonomy" id="5643"/>
    <lineage>
        <taxon>Eukaryota</taxon>
        <taxon>Fungi</taxon>
        <taxon>Dikarya</taxon>
        <taxon>Basidiomycota</taxon>
        <taxon>Agaricomycotina</taxon>
        <taxon>Agaricomycetes</taxon>
        <taxon>Polyporales</taxon>
        <taxon>Polyporaceae</taxon>
        <taxon>Trametes</taxon>
    </lineage>
</organism>
<evidence type="ECO:0000313" key="2">
    <source>
        <dbReference type="Proteomes" id="UP000029665"/>
    </source>
</evidence>
<keyword evidence="2" id="KW-1185">Reference proteome</keyword>
<sequence length="74" mass="8557">MDKITMQYASCTTYFLNQDFSDLVYCRTDWSALVTWLVSDCNAANNAHGRLCVADDQRWYIQYISSSRSCLRGI</sequence>
<proteinExistence type="predicted"/>
<dbReference type="OrthoDB" id="3262655at2759"/>
<gene>
    <name evidence="1" type="ORF">BN946_scf184603.g11</name>
</gene>
<dbReference type="HOGENOM" id="CLU_200676_0_0_1"/>
<name>A0A060S7J1_PYCCI</name>